<accession>A0A6A5Y4B6</accession>
<proteinExistence type="predicted"/>
<evidence type="ECO:0000256" key="1">
    <source>
        <dbReference type="SAM" id="SignalP"/>
    </source>
</evidence>
<keyword evidence="3" id="KW-1185">Reference proteome</keyword>
<sequence>MRVATATMLANAFFFAIAECLPYLPRETASYSSKLLSKRGLPGAVYICTDPNFRGDCGWVAPSQECRIAGTGLQAPESIGPDPGGFCVLYADAACKGNQIATLRFPGIGSGVPAFSAIRCLGVQQEATKTANRLSNTAQALKGVTQDDPRLAGGVGSMSRKRIKAQMERMEQDGFSEGLIGLRPGEYY</sequence>
<feature type="signal peptide" evidence="1">
    <location>
        <begin position="1"/>
        <end position="20"/>
    </location>
</feature>
<dbReference type="RefSeq" id="XP_033388687.1">
    <property type="nucleotide sequence ID" value="XM_033520962.1"/>
</dbReference>
<name>A0A6A5Y4B6_9PLEO</name>
<evidence type="ECO:0000313" key="2">
    <source>
        <dbReference type="EMBL" id="KAF2020348.1"/>
    </source>
</evidence>
<organism evidence="2 3">
    <name type="scientific">Aaosphaeria arxii CBS 175.79</name>
    <dbReference type="NCBI Taxonomy" id="1450172"/>
    <lineage>
        <taxon>Eukaryota</taxon>
        <taxon>Fungi</taxon>
        <taxon>Dikarya</taxon>
        <taxon>Ascomycota</taxon>
        <taxon>Pezizomycotina</taxon>
        <taxon>Dothideomycetes</taxon>
        <taxon>Pleosporomycetidae</taxon>
        <taxon>Pleosporales</taxon>
        <taxon>Pleosporales incertae sedis</taxon>
        <taxon>Aaosphaeria</taxon>
    </lineage>
</organism>
<keyword evidence="1" id="KW-0732">Signal</keyword>
<dbReference type="Proteomes" id="UP000799778">
    <property type="component" value="Unassembled WGS sequence"/>
</dbReference>
<dbReference type="OrthoDB" id="2910287at2759"/>
<reference evidence="2" key="1">
    <citation type="journal article" date="2020" name="Stud. Mycol.">
        <title>101 Dothideomycetes genomes: a test case for predicting lifestyles and emergence of pathogens.</title>
        <authorList>
            <person name="Haridas S."/>
            <person name="Albert R."/>
            <person name="Binder M."/>
            <person name="Bloem J."/>
            <person name="Labutti K."/>
            <person name="Salamov A."/>
            <person name="Andreopoulos B."/>
            <person name="Baker S."/>
            <person name="Barry K."/>
            <person name="Bills G."/>
            <person name="Bluhm B."/>
            <person name="Cannon C."/>
            <person name="Castanera R."/>
            <person name="Culley D."/>
            <person name="Daum C."/>
            <person name="Ezra D."/>
            <person name="Gonzalez J."/>
            <person name="Henrissat B."/>
            <person name="Kuo A."/>
            <person name="Liang C."/>
            <person name="Lipzen A."/>
            <person name="Lutzoni F."/>
            <person name="Magnuson J."/>
            <person name="Mondo S."/>
            <person name="Nolan M."/>
            <person name="Ohm R."/>
            <person name="Pangilinan J."/>
            <person name="Park H.-J."/>
            <person name="Ramirez L."/>
            <person name="Alfaro M."/>
            <person name="Sun H."/>
            <person name="Tritt A."/>
            <person name="Yoshinaga Y."/>
            <person name="Zwiers L.-H."/>
            <person name="Turgeon B."/>
            <person name="Goodwin S."/>
            <person name="Spatafora J."/>
            <person name="Crous P."/>
            <person name="Grigoriev I."/>
        </authorList>
    </citation>
    <scope>NUCLEOTIDE SEQUENCE</scope>
    <source>
        <strain evidence="2">CBS 175.79</strain>
    </source>
</reference>
<protein>
    <submittedName>
        <fullName evidence="2">Uncharacterized protein</fullName>
    </submittedName>
</protein>
<evidence type="ECO:0000313" key="3">
    <source>
        <dbReference type="Proteomes" id="UP000799778"/>
    </source>
</evidence>
<dbReference type="GeneID" id="54278359"/>
<feature type="chain" id="PRO_5025461127" evidence="1">
    <location>
        <begin position="21"/>
        <end position="188"/>
    </location>
</feature>
<dbReference type="AlphaFoldDB" id="A0A6A5Y4B6"/>
<dbReference type="EMBL" id="ML978066">
    <property type="protein sequence ID" value="KAF2020348.1"/>
    <property type="molecule type" value="Genomic_DNA"/>
</dbReference>
<gene>
    <name evidence="2" type="ORF">BU24DRAFT_127</name>
</gene>